<dbReference type="PANTHER" id="PTHR24131">
    <property type="entry name" value="APOPTOSIS-STIMULATING OF P53 PROTEIN"/>
    <property type="match status" value="1"/>
</dbReference>
<protein>
    <submittedName>
        <fullName evidence="7">Uncharacterized protein</fullName>
    </submittedName>
</protein>
<evidence type="ECO:0000256" key="5">
    <source>
        <dbReference type="SAM" id="Coils"/>
    </source>
</evidence>
<feature type="region of interest" description="Disordered" evidence="6">
    <location>
        <begin position="176"/>
        <end position="204"/>
    </location>
</feature>
<feature type="compositionally biased region" description="Basic and acidic residues" evidence="6">
    <location>
        <begin position="176"/>
        <end position="189"/>
    </location>
</feature>
<reference evidence="7" key="2">
    <citation type="submission" date="2025-09" db="UniProtKB">
        <authorList>
            <consortium name="Ensembl"/>
        </authorList>
    </citation>
    <scope>IDENTIFICATION</scope>
</reference>
<keyword evidence="3" id="KW-0040">ANK repeat</keyword>
<keyword evidence="8" id="KW-1185">Reference proteome</keyword>
<dbReference type="GO" id="GO:0042981">
    <property type="term" value="P:regulation of apoptotic process"/>
    <property type="evidence" value="ECO:0007669"/>
    <property type="project" value="InterPro"/>
</dbReference>
<dbReference type="InterPro" id="IPR047163">
    <property type="entry name" value="ASPP1/2"/>
</dbReference>
<dbReference type="GO" id="GO:0002039">
    <property type="term" value="F:p53 binding"/>
    <property type="evidence" value="ECO:0007669"/>
    <property type="project" value="InterPro"/>
</dbReference>
<dbReference type="GeneTree" id="ENSGT00940000181493"/>
<reference evidence="7" key="1">
    <citation type="submission" date="2025-08" db="UniProtKB">
        <authorList>
            <consortium name="Ensembl"/>
        </authorList>
    </citation>
    <scope>IDENTIFICATION</scope>
</reference>
<evidence type="ECO:0000313" key="8">
    <source>
        <dbReference type="Proteomes" id="UP000694388"/>
    </source>
</evidence>
<evidence type="ECO:0000256" key="1">
    <source>
        <dbReference type="ARBA" id="ARBA00004123"/>
    </source>
</evidence>
<evidence type="ECO:0000256" key="2">
    <source>
        <dbReference type="ARBA" id="ARBA00022737"/>
    </source>
</evidence>
<keyword evidence="2" id="KW-0677">Repeat</keyword>
<evidence type="ECO:0000313" key="7">
    <source>
        <dbReference type="Ensembl" id="ENSEBUP00000001845.1"/>
    </source>
</evidence>
<feature type="coiled-coil region" evidence="5">
    <location>
        <begin position="64"/>
        <end position="119"/>
    </location>
</feature>
<dbReference type="AlphaFoldDB" id="A0A8C4N5U0"/>
<dbReference type="GO" id="GO:0005634">
    <property type="term" value="C:nucleus"/>
    <property type="evidence" value="ECO:0007669"/>
    <property type="project" value="UniProtKB-SubCell"/>
</dbReference>
<dbReference type="Proteomes" id="UP000694388">
    <property type="component" value="Unplaced"/>
</dbReference>
<name>A0A8C4N5U0_EPTBU</name>
<comment type="subcellular location">
    <subcellularLocation>
        <location evidence="1">Nucleus</location>
    </subcellularLocation>
</comment>
<evidence type="ECO:0000256" key="4">
    <source>
        <dbReference type="ARBA" id="ARBA00023242"/>
    </source>
</evidence>
<keyword evidence="4" id="KW-0539">Nucleus</keyword>
<evidence type="ECO:0000256" key="3">
    <source>
        <dbReference type="ARBA" id="ARBA00023043"/>
    </source>
</evidence>
<organism evidence="7 8">
    <name type="scientific">Eptatretus burgeri</name>
    <name type="common">Inshore hagfish</name>
    <dbReference type="NCBI Taxonomy" id="7764"/>
    <lineage>
        <taxon>Eukaryota</taxon>
        <taxon>Metazoa</taxon>
        <taxon>Chordata</taxon>
        <taxon>Craniata</taxon>
        <taxon>Vertebrata</taxon>
        <taxon>Cyclostomata</taxon>
        <taxon>Myxini</taxon>
        <taxon>Myxiniformes</taxon>
        <taxon>Myxinidae</taxon>
        <taxon>Eptatretinae</taxon>
        <taxon>Eptatretus</taxon>
    </lineage>
</organism>
<dbReference type="PANTHER" id="PTHR24131:SF10">
    <property type="entry name" value="ANKYRIN-REPEAT, SH3-DOMAIN, AND PROLINE-RICH-REGION CONTAINING PROTEIN, ISOFORM B"/>
    <property type="match status" value="1"/>
</dbReference>
<proteinExistence type="predicted"/>
<accession>A0A8C4N5U0</accession>
<dbReference type="Ensembl" id="ENSEBUT00000002184.1">
    <property type="protein sequence ID" value="ENSEBUP00000001845.1"/>
    <property type="gene ID" value="ENSEBUG00000001512.1"/>
</dbReference>
<sequence length="228" mass="26085">MFMRLCSLNLKWLQEEHVAMLQKEMKKERRERQTVKPSRLQDLRETLAAQQAHLQYLHGFKSQAEQQQATNAALALEVQQASELHAERKRTLDIAMETVQQLKQQLEAVRQRVDHRNNLENDSKLAEVEKLWTKLRAGTERNSKQHAKFGQQQKLLAKLEHKLALVDEALKEKGQEFQRHKDKTQKKNEAVSAAHHGTGHGQASLQVYLAKPDTGALYKAPTSSCKGG</sequence>
<evidence type="ECO:0000256" key="6">
    <source>
        <dbReference type="SAM" id="MobiDB-lite"/>
    </source>
</evidence>
<keyword evidence="5" id="KW-0175">Coiled coil</keyword>